<organism evidence="6 7">
    <name type="scientific">Aspergillus sclerotialis</name>
    <dbReference type="NCBI Taxonomy" id="2070753"/>
    <lineage>
        <taxon>Eukaryota</taxon>
        <taxon>Fungi</taxon>
        <taxon>Dikarya</taxon>
        <taxon>Ascomycota</taxon>
        <taxon>Pezizomycotina</taxon>
        <taxon>Eurotiomycetes</taxon>
        <taxon>Eurotiomycetidae</taxon>
        <taxon>Eurotiales</taxon>
        <taxon>Aspergillaceae</taxon>
        <taxon>Aspergillus</taxon>
        <taxon>Aspergillus subgen. Polypaecilum</taxon>
    </lineage>
</organism>
<keyword evidence="3" id="KW-0460">Magnesium</keyword>
<dbReference type="OrthoDB" id="273917at2759"/>
<dbReference type="Gene3D" id="1.10.1410.10">
    <property type="match status" value="1"/>
</dbReference>
<keyword evidence="7" id="KW-1185">Reference proteome</keyword>
<dbReference type="InterPro" id="IPR043519">
    <property type="entry name" value="NT_sf"/>
</dbReference>
<dbReference type="GO" id="GO:0031499">
    <property type="term" value="C:TRAMP complex"/>
    <property type="evidence" value="ECO:0007669"/>
    <property type="project" value="TreeGrafter"/>
</dbReference>
<comment type="caution">
    <text evidence="6">The sequence shown here is derived from an EMBL/GenBank/DDBJ whole genome shotgun (WGS) entry which is preliminary data.</text>
</comment>
<dbReference type="PANTHER" id="PTHR23092">
    <property type="entry name" value="POLY(A) RNA POLYMERASE"/>
    <property type="match status" value="1"/>
</dbReference>
<evidence type="ECO:0000259" key="5">
    <source>
        <dbReference type="Pfam" id="PF03828"/>
    </source>
</evidence>
<feature type="compositionally biased region" description="Low complexity" evidence="4">
    <location>
        <begin position="142"/>
        <end position="152"/>
    </location>
</feature>
<evidence type="ECO:0000256" key="2">
    <source>
        <dbReference type="ARBA" id="ARBA00022723"/>
    </source>
</evidence>
<dbReference type="InterPro" id="IPR002058">
    <property type="entry name" value="PAP_assoc"/>
</dbReference>
<dbReference type="GO" id="GO:1990817">
    <property type="term" value="F:poly(A) RNA polymerase activity"/>
    <property type="evidence" value="ECO:0007669"/>
    <property type="project" value="InterPro"/>
</dbReference>
<feature type="domain" description="PAP-associated" evidence="5">
    <location>
        <begin position="395"/>
        <end position="478"/>
    </location>
</feature>
<keyword evidence="2" id="KW-0479">Metal-binding</keyword>
<dbReference type="EMBL" id="MVGC01000017">
    <property type="protein sequence ID" value="RJE26668.1"/>
    <property type="molecule type" value="Genomic_DNA"/>
</dbReference>
<evidence type="ECO:0000256" key="1">
    <source>
        <dbReference type="ARBA" id="ARBA00008593"/>
    </source>
</evidence>
<comment type="similarity">
    <text evidence="1">Belongs to the DNA polymerase type-B-like family.</text>
</comment>
<dbReference type="GO" id="GO:0043634">
    <property type="term" value="P:polyadenylation-dependent ncRNA catabolic process"/>
    <property type="evidence" value="ECO:0007669"/>
    <property type="project" value="TreeGrafter"/>
</dbReference>
<gene>
    <name evidence="6" type="ORF">PHISCL_00992</name>
</gene>
<dbReference type="GO" id="GO:0046872">
    <property type="term" value="F:metal ion binding"/>
    <property type="evidence" value="ECO:0007669"/>
    <property type="project" value="UniProtKB-KW"/>
</dbReference>
<reference evidence="7" key="1">
    <citation type="submission" date="2017-02" db="EMBL/GenBank/DDBJ databases">
        <authorList>
            <person name="Tafer H."/>
            <person name="Lopandic K."/>
        </authorList>
    </citation>
    <scope>NUCLEOTIDE SEQUENCE [LARGE SCALE GENOMIC DNA]</scope>
    <source>
        <strain evidence="7">CBS 366.77</strain>
    </source>
</reference>
<accession>A0A3A2ZU26</accession>
<dbReference type="SUPFAM" id="SSF81631">
    <property type="entry name" value="PAP/OAS1 substrate-binding domain"/>
    <property type="match status" value="1"/>
</dbReference>
<evidence type="ECO:0000313" key="7">
    <source>
        <dbReference type="Proteomes" id="UP000266188"/>
    </source>
</evidence>
<evidence type="ECO:0000256" key="3">
    <source>
        <dbReference type="ARBA" id="ARBA00022842"/>
    </source>
</evidence>
<dbReference type="Pfam" id="PF03828">
    <property type="entry name" value="PAP_assoc"/>
    <property type="match status" value="1"/>
</dbReference>
<dbReference type="PANTHER" id="PTHR23092:SF50">
    <property type="entry name" value="MTF2-LIKE C-TERMINAL DOMAIN-CONTAINING PROTEIN"/>
    <property type="match status" value="1"/>
</dbReference>
<dbReference type="SUPFAM" id="SSF81301">
    <property type="entry name" value="Nucleotidyltransferase"/>
    <property type="match status" value="1"/>
</dbReference>
<proteinExistence type="inferred from homology"/>
<sequence>MSRIRFARSQCPSLADGATMRVSLVPPSFSPYAVRRMVTITDPSPRLLHRSLIHTNDSNIFPNDLQKTLEAHRSSNRASLIRKVVPRTFPKGAPPSTNPSDGHVRKSPSNEKSSSEAPIRTAHSVKASSGRKRRPTQQTRVSPETTLSLLSSLPNPTKDDIWNADSKESLPEVCPWLDYIDSEIHPSDAVSHLDAEIRALEKYMIPTPRERAKVDTLVATISGHLAGIVPHPPEIIGSWRTGFASSHSDLDLMLPVEDAERSVNKFRNPSPTRPKILDVYGDLLGRVALALAQNPTFSQVHPPKKGIPMTTAVHSPTGLQLKFCCGDGLPPSVEYTRYYYTEYPAVRPLYMASRVILEARGMLGAHRSSIGSGALLMLLIAFLKMNHGRFQRSGNLGEQLLAILETYGTNVDLKTTGVSVDPPGFFNEDTVEEESIINDGAMAAHLRGQRSLLNLKETAARRSNFPNARRLCIQDPSDYMRNLGRSCTRTAELQKTLACAYDLLQISLEAWKAHGNNPRRSILVHALRANFDRFQAKRTQLSFSEEQYSQL</sequence>
<dbReference type="AlphaFoldDB" id="A0A3A2ZU26"/>
<feature type="region of interest" description="Disordered" evidence="4">
    <location>
        <begin position="72"/>
        <end position="152"/>
    </location>
</feature>
<protein>
    <recommendedName>
        <fullName evidence="5">PAP-associated domain-containing protein</fullName>
    </recommendedName>
</protein>
<dbReference type="InterPro" id="IPR045862">
    <property type="entry name" value="Trf4-like"/>
</dbReference>
<dbReference type="GO" id="GO:0005730">
    <property type="term" value="C:nucleolus"/>
    <property type="evidence" value="ECO:0007669"/>
    <property type="project" value="TreeGrafter"/>
</dbReference>
<name>A0A3A2ZU26_9EURO</name>
<dbReference type="GO" id="GO:0003729">
    <property type="term" value="F:mRNA binding"/>
    <property type="evidence" value="ECO:0007669"/>
    <property type="project" value="TreeGrafter"/>
</dbReference>
<dbReference type="GO" id="GO:0031123">
    <property type="term" value="P:RNA 3'-end processing"/>
    <property type="evidence" value="ECO:0007669"/>
    <property type="project" value="TreeGrafter"/>
</dbReference>
<evidence type="ECO:0000256" key="4">
    <source>
        <dbReference type="SAM" id="MobiDB-lite"/>
    </source>
</evidence>
<evidence type="ECO:0000313" key="6">
    <source>
        <dbReference type="EMBL" id="RJE26668.1"/>
    </source>
</evidence>
<dbReference type="Proteomes" id="UP000266188">
    <property type="component" value="Unassembled WGS sequence"/>
</dbReference>
<dbReference type="Gene3D" id="3.30.460.10">
    <property type="entry name" value="Beta Polymerase, domain 2"/>
    <property type="match status" value="1"/>
</dbReference>
<dbReference type="STRING" id="2070753.A0A3A2ZU26"/>